<organism evidence="2 3">
    <name type="scientific">Dipteronia dyeriana</name>
    <dbReference type="NCBI Taxonomy" id="168575"/>
    <lineage>
        <taxon>Eukaryota</taxon>
        <taxon>Viridiplantae</taxon>
        <taxon>Streptophyta</taxon>
        <taxon>Embryophyta</taxon>
        <taxon>Tracheophyta</taxon>
        <taxon>Spermatophyta</taxon>
        <taxon>Magnoliopsida</taxon>
        <taxon>eudicotyledons</taxon>
        <taxon>Gunneridae</taxon>
        <taxon>Pentapetalae</taxon>
        <taxon>rosids</taxon>
        <taxon>malvids</taxon>
        <taxon>Sapindales</taxon>
        <taxon>Sapindaceae</taxon>
        <taxon>Hippocastanoideae</taxon>
        <taxon>Acereae</taxon>
        <taxon>Dipteronia</taxon>
    </lineage>
</organism>
<accession>A0AAE0CNR7</accession>
<dbReference type="PANTHER" id="PTHR31973">
    <property type="entry name" value="POLYPROTEIN, PUTATIVE-RELATED"/>
    <property type="match status" value="1"/>
</dbReference>
<dbReference type="Proteomes" id="UP001280121">
    <property type="component" value="Unassembled WGS sequence"/>
</dbReference>
<proteinExistence type="predicted"/>
<gene>
    <name evidence="2" type="ORF">Ddye_010948</name>
</gene>
<evidence type="ECO:0000313" key="2">
    <source>
        <dbReference type="EMBL" id="KAK2657896.1"/>
    </source>
</evidence>
<comment type="caution">
    <text evidence="2">The sequence shown here is derived from an EMBL/GenBank/DDBJ whole genome shotgun (WGS) entry which is preliminary data.</text>
</comment>
<dbReference type="Pfam" id="PF10551">
    <property type="entry name" value="MULE"/>
    <property type="match status" value="1"/>
</dbReference>
<keyword evidence="3" id="KW-1185">Reference proteome</keyword>
<dbReference type="PANTHER" id="PTHR31973:SF195">
    <property type="entry name" value="MUDR FAMILY TRANSPOSASE"/>
    <property type="match status" value="1"/>
</dbReference>
<sequence>MRKNFEWKVKRSNKTTLHLVCLLDNCMWKLRAVMRDEGTYFQEWFLDSLKDAFGHIDDLIFISDRHANIKAEISKMFPYATHTICCWHFSKNIKKQYHGKDVVAIMDKAARVYTELKYNRHMEELRNLHQNVYDYVNAADPHKWSRVHCSDRRYRVMTTNTAECIKSCLKFGRQLPMLTLAEFIMNMLQRWFHDRHRAAQSVHN</sequence>
<feature type="domain" description="MULE transposase" evidence="1">
    <location>
        <begin position="32"/>
        <end position="92"/>
    </location>
</feature>
<dbReference type="EMBL" id="JANJYI010000003">
    <property type="protein sequence ID" value="KAK2657896.1"/>
    <property type="molecule type" value="Genomic_DNA"/>
</dbReference>
<reference evidence="2" key="1">
    <citation type="journal article" date="2023" name="Plant J.">
        <title>Genome sequences and population genomics provide insights into the demographic history, inbreeding, and mutation load of two 'living fossil' tree species of Dipteronia.</title>
        <authorList>
            <person name="Feng Y."/>
            <person name="Comes H.P."/>
            <person name="Chen J."/>
            <person name="Zhu S."/>
            <person name="Lu R."/>
            <person name="Zhang X."/>
            <person name="Li P."/>
            <person name="Qiu J."/>
            <person name="Olsen K.M."/>
            <person name="Qiu Y."/>
        </authorList>
    </citation>
    <scope>NUCLEOTIDE SEQUENCE</scope>
    <source>
        <strain evidence="2">KIB01</strain>
    </source>
</reference>
<name>A0AAE0CNR7_9ROSI</name>
<protein>
    <recommendedName>
        <fullName evidence="1">MULE transposase domain-containing protein</fullName>
    </recommendedName>
</protein>
<dbReference type="AlphaFoldDB" id="A0AAE0CNR7"/>
<evidence type="ECO:0000313" key="3">
    <source>
        <dbReference type="Proteomes" id="UP001280121"/>
    </source>
</evidence>
<evidence type="ECO:0000259" key="1">
    <source>
        <dbReference type="Pfam" id="PF10551"/>
    </source>
</evidence>
<dbReference type="InterPro" id="IPR018289">
    <property type="entry name" value="MULE_transposase_dom"/>
</dbReference>